<dbReference type="GO" id="GO:0004252">
    <property type="term" value="F:serine-type endopeptidase activity"/>
    <property type="evidence" value="ECO:0007669"/>
    <property type="project" value="InterPro"/>
</dbReference>
<evidence type="ECO:0000256" key="3">
    <source>
        <dbReference type="ARBA" id="ARBA00022801"/>
    </source>
</evidence>
<gene>
    <name evidence="6" type="ordered locus">Psta_1472</name>
</gene>
<dbReference type="InterPro" id="IPR001478">
    <property type="entry name" value="PDZ"/>
</dbReference>
<dbReference type="EMBL" id="CP001848">
    <property type="protein sequence ID" value="ADB16147.1"/>
    <property type="molecule type" value="Genomic_DNA"/>
</dbReference>
<dbReference type="GO" id="GO:0006508">
    <property type="term" value="P:proteolysis"/>
    <property type="evidence" value="ECO:0007669"/>
    <property type="project" value="UniProtKB-KW"/>
</dbReference>
<protein>
    <submittedName>
        <fullName evidence="6">Protease Do</fullName>
        <ecNumber evidence="6">1.3.1.74</ecNumber>
    </submittedName>
</protein>
<feature type="transmembrane region" description="Helical" evidence="4">
    <location>
        <begin position="12"/>
        <end position="35"/>
    </location>
</feature>
<evidence type="ECO:0000259" key="5">
    <source>
        <dbReference type="PROSITE" id="PS50106"/>
    </source>
</evidence>
<evidence type="ECO:0000256" key="2">
    <source>
        <dbReference type="ARBA" id="ARBA00022670"/>
    </source>
</evidence>
<dbReference type="PROSITE" id="PS50106">
    <property type="entry name" value="PDZ"/>
    <property type="match status" value="2"/>
</dbReference>
<sequence>MSYPELRSPKYRFHFPTISVVAGSMMLVALGGYWLGDRQSQLTADSRPAPLPAEHERAVGQASSLSQAFRGASERVLPAVVAIQQVSQNKLVRGEGRSLDKRQLEQMDPLLKRFFENLPEGADIFENPGAQPRQESSGSGVIIDAAGVILTNNHVVAGGGKITVKLHDGREFVATDVKTDPSTDLAIVRIKSDKELPYAELGDSDEMRIGDWVLALGQPFGLNDTVTAGIISAKGRAIGMMRHEEFLQTDAAINPGNSGGPLVNLRGQVIGINTAISSSSGGFQGIGFAVPVNVAKWVSSQLLSDGKVHRAYLGVGIQPIDQQLAGQLGIDTPSGALVTDVQPNSPAASAGLLPQDVIVEINGQPVANHRQLQAMVGRLPLNQPQKLTVVREGKRVELSVTVREQPENYGLIAKGARAPDELPPTTALGQVGVEVTTLSEPLAEQLGLAGTEGVVITAVAPSSIADSAGLAPGDVVLDVKGIAVRSPAEFQKQIDAADLAKGVLLRVKSQNGTRFVVLRSE</sequence>
<dbReference type="STRING" id="530564.Psta_1472"/>
<dbReference type="AlphaFoldDB" id="D2QXG2"/>
<accession>D2QXG2</accession>
<dbReference type="InterPro" id="IPR036034">
    <property type="entry name" value="PDZ_sf"/>
</dbReference>
<name>D2QXG2_PIRSD</name>
<dbReference type="eggNOG" id="COG0265">
    <property type="taxonomic scope" value="Bacteria"/>
</dbReference>
<dbReference type="PANTHER" id="PTHR22939:SF129">
    <property type="entry name" value="SERINE PROTEASE HTRA2, MITOCHONDRIAL"/>
    <property type="match status" value="1"/>
</dbReference>
<feature type="domain" description="PDZ" evidence="5">
    <location>
        <begin position="434"/>
        <end position="486"/>
    </location>
</feature>
<dbReference type="EC" id="1.3.1.74" evidence="6"/>
<evidence type="ECO:0000256" key="4">
    <source>
        <dbReference type="SAM" id="Phobius"/>
    </source>
</evidence>
<proteinExistence type="inferred from homology"/>
<dbReference type="Proteomes" id="UP000001887">
    <property type="component" value="Chromosome"/>
</dbReference>
<keyword evidence="2 6" id="KW-0645">Protease</keyword>
<keyword evidence="4" id="KW-0472">Membrane</keyword>
<evidence type="ECO:0000313" key="7">
    <source>
        <dbReference type="Proteomes" id="UP000001887"/>
    </source>
</evidence>
<dbReference type="OrthoDB" id="248175at2"/>
<comment type="similarity">
    <text evidence="1">Belongs to the peptidase S1C family.</text>
</comment>
<dbReference type="Pfam" id="PF17820">
    <property type="entry name" value="PDZ_6"/>
    <property type="match status" value="1"/>
</dbReference>
<reference evidence="6 7" key="1">
    <citation type="journal article" date="2009" name="Stand. Genomic Sci.">
        <title>Complete genome sequence of Pirellula staleyi type strain (ATCC 27377).</title>
        <authorList>
            <person name="Clum A."/>
            <person name="Tindall B.J."/>
            <person name="Sikorski J."/>
            <person name="Ivanova N."/>
            <person name="Mavrommatis K."/>
            <person name="Lucas S."/>
            <person name="Glavina del Rio T."/>
            <person name="Nolan M."/>
            <person name="Chen F."/>
            <person name="Tice H."/>
            <person name="Pitluck S."/>
            <person name="Cheng J.F."/>
            <person name="Chertkov O."/>
            <person name="Brettin T."/>
            <person name="Han C."/>
            <person name="Detter J.C."/>
            <person name="Kuske C."/>
            <person name="Bruce D."/>
            <person name="Goodwin L."/>
            <person name="Ovchinikova G."/>
            <person name="Pati A."/>
            <person name="Mikhailova N."/>
            <person name="Chen A."/>
            <person name="Palaniappan K."/>
            <person name="Land M."/>
            <person name="Hauser L."/>
            <person name="Chang Y.J."/>
            <person name="Jeffries C.D."/>
            <person name="Chain P."/>
            <person name="Rohde M."/>
            <person name="Goker M."/>
            <person name="Bristow J."/>
            <person name="Eisen J.A."/>
            <person name="Markowitz V."/>
            <person name="Hugenholtz P."/>
            <person name="Kyrpides N.C."/>
            <person name="Klenk H.P."/>
            <person name="Lapidus A."/>
        </authorList>
    </citation>
    <scope>NUCLEOTIDE SEQUENCE [LARGE SCALE GENOMIC DNA]</scope>
    <source>
        <strain evidence="7">ATCC 27377 / DSM 6068 / ICPB 4128</strain>
    </source>
</reference>
<dbReference type="CDD" id="cd10839">
    <property type="entry name" value="cpPDZ1_DegP-like"/>
    <property type="match status" value="1"/>
</dbReference>
<dbReference type="SMART" id="SM00228">
    <property type="entry name" value="PDZ"/>
    <property type="match status" value="2"/>
</dbReference>
<dbReference type="GO" id="GO:0032440">
    <property type="term" value="F:2-alkenal reductase [NAD(P)H] activity"/>
    <property type="evidence" value="ECO:0007669"/>
    <property type="project" value="UniProtKB-EC"/>
</dbReference>
<keyword evidence="3" id="KW-0378">Hydrolase</keyword>
<keyword evidence="7" id="KW-1185">Reference proteome</keyword>
<dbReference type="InterPro" id="IPR009003">
    <property type="entry name" value="Peptidase_S1_PA"/>
</dbReference>
<evidence type="ECO:0000256" key="1">
    <source>
        <dbReference type="ARBA" id="ARBA00010541"/>
    </source>
</evidence>
<feature type="domain" description="PDZ" evidence="5">
    <location>
        <begin position="317"/>
        <end position="375"/>
    </location>
</feature>
<keyword evidence="4" id="KW-0812">Transmembrane</keyword>
<dbReference type="Pfam" id="PF13180">
    <property type="entry name" value="PDZ_2"/>
    <property type="match status" value="1"/>
</dbReference>
<organism evidence="6 7">
    <name type="scientific">Pirellula staleyi (strain ATCC 27377 / DSM 6068 / ICPB 4128)</name>
    <name type="common">Pirella staleyi</name>
    <dbReference type="NCBI Taxonomy" id="530564"/>
    <lineage>
        <taxon>Bacteria</taxon>
        <taxon>Pseudomonadati</taxon>
        <taxon>Planctomycetota</taxon>
        <taxon>Planctomycetia</taxon>
        <taxon>Pirellulales</taxon>
        <taxon>Pirellulaceae</taxon>
        <taxon>Pirellula</taxon>
    </lineage>
</organism>
<dbReference type="PANTHER" id="PTHR22939">
    <property type="entry name" value="SERINE PROTEASE FAMILY S1C HTRA-RELATED"/>
    <property type="match status" value="1"/>
</dbReference>
<dbReference type="SUPFAM" id="SSF50494">
    <property type="entry name" value="Trypsin-like serine proteases"/>
    <property type="match status" value="1"/>
</dbReference>
<dbReference type="KEGG" id="psl:Psta_1472"/>
<dbReference type="Pfam" id="PF13365">
    <property type="entry name" value="Trypsin_2"/>
    <property type="match status" value="1"/>
</dbReference>
<evidence type="ECO:0000313" key="6">
    <source>
        <dbReference type="EMBL" id="ADB16147.1"/>
    </source>
</evidence>
<dbReference type="SUPFAM" id="SSF50156">
    <property type="entry name" value="PDZ domain-like"/>
    <property type="match status" value="2"/>
</dbReference>
<dbReference type="Gene3D" id="2.30.42.10">
    <property type="match status" value="2"/>
</dbReference>
<dbReference type="HOGENOM" id="CLU_020120_1_0_0"/>
<dbReference type="InterPro" id="IPR041489">
    <property type="entry name" value="PDZ_6"/>
</dbReference>
<keyword evidence="4" id="KW-1133">Transmembrane helix</keyword>
<dbReference type="InterPro" id="IPR001940">
    <property type="entry name" value="Peptidase_S1C"/>
</dbReference>
<dbReference type="PRINTS" id="PR00834">
    <property type="entry name" value="PROTEASES2C"/>
</dbReference>
<dbReference type="Gene3D" id="2.40.10.120">
    <property type="match status" value="1"/>
</dbReference>
<keyword evidence="6" id="KW-0560">Oxidoreductase</keyword>